<dbReference type="EMBL" id="JAMQYH010000004">
    <property type="protein sequence ID" value="KAJ1690462.1"/>
    <property type="molecule type" value="Genomic_DNA"/>
</dbReference>
<sequence>MGWIWPCVALFLSIWVASVWRITSLSSRLPSKPLFLSSRSEKRKNVLLVMAHPDDESMFFSPTIMYLASEGHRIHLLCISVGNADGLGSTRKQELYHACTIFEIPREHIQILDHQNLQDGFHNKWEHNLLGQLINDSIAIWNIDMVITFDKYGVSGHPNHRDVHHAVRKLMHESLPREIEAWELISMSIFRKYSGPASVWPSLLCSSSYEKRDMLLLLNSNPYKSYHAMAKHKSQWVWFRKLFVVFSSYTYMNILHKIS</sequence>
<protein>
    <recommendedName>
        <fullName evidence="2">N-acetylglucosaminylphosphatidylinositol deacetylase</fullName>
        <ecNumber evidence="2">3.5.1.89</ecNumber>
    </recommendedName>
</protein>
<gene>
    <name evidence="4" type="ORF">LUZ63_014617</name>
</gene>
<comment type="similarity">
    <text evidence="1">Belongs to the PIGL family.</text>
</comment>
<dbReference type="Gene3D" id="3.40.50.10320">
    <property type="entry name" value="LmbE-like"/>
    <property type="match status" value="1"/>
</dbReference>
<dbReference type="GO" id="GO:0000225">
    <property type="term" value="F:N-acetylglucosaminylphosphatidylinositol deacetylase activity"/>
    <property type="evidence" value="ECO:0007669"/>
    <property type="project" value="UniProtKB-EC"/>
</dbReference>
<evidence type="ECO:0000313" key="5">
    <source>
        <dbReference type="Proteomes" id="UP001151287"/>
    </source>
</evidence>
<dbReference type="Pfam" id="PF02585">
    <property type="entry name" value="PIG-L"/>
    <property type="match status" value="1"/>
</dbReference>
<dbReference type="SUPFAM" id="SSF102588">
    <property type="entry name" value="LmbE-like"/>
    <property type="match status" value="1"/>
</dbReference>
<dbReference type="PANTHER" id="PTHR12993">
    <property type="entry name" value="N-ACETYLGLUCOSAMINYL-PHOSPHATIDYLINOSITOL DE-N-ACETYLASE-RELATED"/>
    <property type="match status" value="1"/>
</dbReference>
<dbReference type="GO" id="GO:0005783">
    <property type="term" value="C:endoplasmic reticulum"/>
    <property type="evidence" value="ECO:0007669"/>
    <property type="project" value="TreeGrafter"/>
</dbReference>
<dbReference type="Proteomes" id="UP001151287">
    <property type="component" value="Unassembled WGS sequence"/>
</dbReference>
<proteinExistence type="inferred from homology"/>
<feature type="signal peptide" evidence="3">
    <location>
        <begin position="1"/>
        <end position="21"/>
    </location>
</feature>
<evidence type="ECO:0000256" key="1">
    <source>
        <dbReference type="ARBA" id="ARBA00006066"/>
    </source>
</evidence>
<feature type="chain" id="PRO_5040388752" description="N-acetylglucosaminylphosphatidylinositol deacetylase" evidence="3">
    <location>
        <begin position="22"/>
        <end position="259"/>
    </location>
</feature>
<organism evidence="4 5">
    <name type="scientific">Rhynchospora breviuscula</name>
    <dbReference type="NCBI Taxonomy" id="2022672"/>
    <lineage>
        <taxon>Eukaryota</taxon>
        <taxon>Viridiplantae</taxon>
        <taxon>Streptophyta</taxon>
        <taxon>Embryophyta</taxon>
        <taxon>Tracheophyta</taxon>
        <taxon>Spermatophyta</taxon>
        <taxon>Magnoliopsida</taxon>
        <taxon>Liliopsida</taxon>
        <taxon>Poales</taxon>
        <taxon>Cyperaceae</taxon>
        <taxon>Cyperoideae</taxon>
        <taxon>Rhynchosporeae</taxon>
        <taxon>Rhynchospora</taxon>
    </lineage>
</organism>
<evidence type="ECO:0000256" key="3">
    <source>
        <dbReference type="SAM" id="SignalP"/>
    </source>
</evidence>
<evidence type="ECO:0000256" key="2">
    <source>
        <dbReference type="ARBA" id="ARBA00012176"/>
    </source>
</evidence>
<evidence type="ECO:0000313" key="4">
    <source>
        <dbReference type="EMBL" id="KAJ1690462.1"/>
    </source>
</evidence>
<dbReference type="InterPro" id="IPR003737">
    <property type="entry name" value="GlcNAc_PI_deacetylase-related"/>
</dbReference>
<comment type="caution">
    <text evidence="4">The sequence shown here is derived from an EMBL/GenBank/DDBJ whole genome shotgun (WGS) entry which is preliminary data.</text>
</comment>
<dbReference type="OrthoDB" id="440160at2759"/>
<dbReference type="AlphaFoldDB" id="A0A9Q0HLB2"/>
<dbReference type="PANTHER" id="PTHR12993:SF11">
    <property type="entry name" value="N-ACETYLGLUCOSAMINYL-PHOSPHATIDYLINOSITOL DE-N-ACETYLASE"/>
    <property type="match status" value="1"/>
</dbReference>
<dbReference type="InterPro" id="IPR024078">
    <property type="entry name" value="LmbE-like_dom_sf"/>
</dbReference>
<name>A0A9Q0HLB2_9POAL</name>
<dbReference type="EC" id="3.5.1.89" evidence="2"/>
<keyword evidence="5" id="KW-1185">Reference proteome</keyword>
<reference evidence="4" key="1">
    <citation type="journal article" date="2022" name="Cell">
        <title>Repeat-based holocentromeres influence genome architecture and karyotype evolution.</title>
        <authorList>
            <person name="Hofstatter P.G."/>
            <person name="Thangavel G."/>
            <person name="Lux T."/>
            <person name="Neumann P."/>
            <person name="Vondrak T."/>
            <person name="Novak P."/>
            <person name="Zhang M."/>
            <person name="Costa L."/>
            <person name="Castellani M."/>
            <person name="Scott A."/>
            <person name="Toegelov H."/>
            <person name="Fuchs J."/>
            <person name="Mata-Sucre Y."/>
            <person name="Dias Y."/>
            <person name="Vanzela A.L.L."/>
            <person name="Huettel B."/>
            <person name="Almeida C.C.S."/>
            <person name="Simkova H."/>
            <person name="Souza G."/>
            <person name="Pedrosa-Harand A."/>
            <person name="Macas J."/>
            <person name="Mayer K.F.X."/>
            <person name="Houben A."/>
            <person name="Marques A."/>
        </authorList>
    </citation>
    <scope>NUCLEOTIDE SEQUENCE</scope>
    <source>
        <strain evidence="4">RhyBre1mFocal</strain>
    </source>
</reference>
<keyword evidence="3" id="KW-0732">Signal</keyword>
<accession>A0A9Q0HLB2</accession>